<sequence length="179" mass="19390">LMLINPFASSSSPVARRQELAQRAVGSHRTAQRAAAHLRRRCTAAHLRCRCQSVAPLPTYAAHTEASWAATRTEATAPPRRPTGRAPPPRLTALPSSPCSRPQPVRPAPSPSARFLAPVAAGAGFGQVPDRRFLLRRRHPLQPLMLLLLDDADAPLIKFSTSDAVAPPRRLSPLPRLCC</sequence>
<proteinExistence type="predicted"/>
<evidence type="ECO:0000313" key="2">
    <source>
        <dbReference type="EnsemblPlants" id="AET2Gv20504100.3"/>
    </source>
</evidence>
<protein>
    <submittedName>
        <fullName evidence="2">Uncharacterized protein</fullName>
    </submittedName>
</protein>
<dbReference type="Gramene" id="AET2Gv20504100.3">
    <property type="protein sequence ID" value="AET2Gv20504100.3"/>
    <property type="gene ID" value="AET2Gv20504100"/>
</dbReference>
<evidence type="ECO:0000256" key="1">
    <source>
        <dbReference type="SAM" id="MobiDB-lite"/>
    </source>
</evidence>
<organism evidence="2 3">
    <name type="scientific">Aegilops tauschii subsp. strangulata</name>
    <name type="common">Goatgrass</name>
    <dbReference type="NCBI Taxonomy" id="200361"/>
    <lineage>
        <taxon>Eukaryota</taxon>
        <taxon>Viridiplantae</taxon>
        <taxon>Streptophyta</taxon>
        <taxon>Embryophyta</taxon>
        <taxon>Tracheophyta</taxon>
        <taxon>Spermatophyta</taxon>
        <taxon>Magnoliopsida</taxon>
        <taxon>Liliopsida</taxon>
        <taxon>Poales</taxon>
        <taxon>Poaceae</taxon>
        <taxon>BOP clade</taxon>
        <taxon>Pooideae</taxon>
        <taxon>Triticodae</taxon>
        <taxon>Triticeae</taxon>
        <taxon>Triticinae</taxon>
        <taxon>Aegilops</taxon>
    </lineage>
</organism>
<reference evidence="2" key="4">
    <citation type="submission" date="2019-03" db="UniProtKB">
        <authorList>
            <consortium name="EnsemblPlants"/>
        </authorList>
    </citation>
    <scope>IDENTIFICATION</scope>
</reference>
<reference evidence="3" key="1">
    <citation type="journal article" date="2014" name="Science">
        <title>Ancient hybridizations among the ancestral genomes of bread wheat.</title>
        <authorList>
            <consortium name="International Wheat Genome Sequencing Consortium,"/>
            <person name="Marcussen T."/>
            <person name="Sandve S.R."/>
            <person name="Heier L."/>
            <person name="Spannagl M."/>
            <person name="Pfeifer M."/>
            <person name="Jakobsen K.S."/>
            <person name="Wulff B.B."/>
            <person name="Steuernagel B."/>
            <person name="Mayer K.F."/>
            <person name="Olsen O.A."/>
        </authorList>
    </citation>
    <scope>NUCLEOTIDE SEQUENCE [LARGE SCALE GENOMIC DNA]</scope>
    <source>
        <strain evidence="3">cv. AL8/78</strain>
    </source>
</reference>
<feature type="region of interest" description="Disordered" evidence="1">
    <location>
        <begin position="68"/>
        <end position="111"/>
    </location>
</feature>
<accession>A0A453BH49</accession>
<dbReference type="AlphaFoldDB" id="A0A453BH49"/>
<feature type="compositionally biased region" description="Pro residues" evidence="1">
    <location>
        <begin position="79"/>
        <end position="90"/>
    </location>
</feature>
<reference evidence="2" key="5">
    <citation type="journal article" date="2021" name="G3 (Bethesda)">
        <title>Aegilops tauschii genome assembly Aet v5.0 features greater sequence contiguity and improved annotation.</title>
        <authorList>
            <person name="Wang L."/>
            <person name="Zhu T."/>
            <person name="Rodriguez J.C."/>
            <person name="Deal K.R."/>
            <person name="Dubcovsky J."/>
            <person name="McGuire P.E."/>
            <person name="Lux T."/>
            <person name="Spannagl M."/>
            <person name="Mayer K.F.X."/>
            <person name="Baldrich P."/>
            <person name="Meyers B.C."/>
            <person name="Huo N."/>
            <person name="Gu Y.Q."/>
            <person name="Zhou H."/>
            <person name="Devos K.M."/>
            <person name="Bennetzen J.L."/>
            <person name="Unver T."/>
            <person name="Budak H."/>
            <person name="Gulick P.J."/>
            <person name="Galiba G."/>
            <person name="Kalapos B."/>
            <person name="Nelson D.R."/>
            <person name="Li P."/>
            <person name="You F.M."/>
            <person name="Luo M.C."/>
            <person name="Dvorak J."/>
        </authorList>
    </citation>
    <scope>NUCLEOTIDE SEQUENCE [LARGE SCALE GENOMIC DNA]</scope>
    <source>
        <strain evidence="2">cv. AL8/78</strain>
    </source>
</reference>
<reference evidence="2" key="3">
    <citation type="journal article" date="2017" name="Nature">
        <title>Genome sequence of the progenitor of the wheat D genome Aegilops tauschii.</title>
        <authorList>
            <person name="Luo M.C."/>
            <person name="Gu Y.Q."/>
            <person name="Puiu D."/>
            <person name="Wang H."/>
            <person name="Twardziok S.O."/>
            <person name="Deal K.R."/>
            <person name="Huo N."/>
            <person name="Zhu T."/>
            <person name="Wang L."/>
            <person name="Wang Y."/>
            <person name="McGuire P.E."/>
            <person name="Liu S."/>
            <person name="Long H."/>
            <person name="Ramasamy R.K."/>
            <person name="Rodriguez J.C."/>
            <person name="Van S.L."/>
            <person name="Yuan L."/>
            <person name="Wang Z."/>
            <person name="Xia Z."/>
            <person name="Xiao L."/>
            <person name="Anderson O.D."/>
            <person name="Ouyang S."/>
            <person name="Liang Y."/>
            <person name="Zimin A.V."/>
            <person name="Pertea G."/>
            <person name="Qi P."/>
            <person name="Bennetzen J.L."/>
            <person name="Dai X."/>
            <person name="Dawson M.W."/>
            <person name="Muller H.G."/>
            <person name="Kugler K."/>
            <person name="Rivarola-Duarte L."/>
            <person name="Spannagl M."/>
            <person name="Mayer K.F.X."/>
            <person name="Lu F.H."/>
            <person name="Bevan M.W."/>
            <person name="Leroy P."/>
            <person name="Li P."/>
            <person name="You F.M."/>
            <person name="Sun Q."/>
            <person name="Liu Z."/>
            <person name="Lyons E."/>
            <person name="Wicker T."/>
            <person name="Salzberg S.L."/>
            <person name="Devos K.M."/>
            <person name="Dvorak J."/>
        </authorList>
    </citation>
    <scope>NUCLEOTIDE SEQUENCE [LARGE SCALE GENOMIC DNA]</scope>
    <source>
        <strain evidence="2">cv. AL8/78</strain>
    </source>
</reference>
<feature type="compositionally biased region" description="Low complexity" evidence="1">
    <location>
        <begin position="69"/>
        <end position="78"/>
    </location>
</feature>
<dbReference type="EnsemblPlants" id="AET2Gv20504100.3">
    <property type="protein sequence ID" value="AET2Gv20504100.3"/>
    <property type="gene ID" value="AET2Gv20504100"/>
</dbReference>
<keyword evidence="3" id="KW-1185">Reference proteome</keyword>
<dbReference type="Proteomes" id="UP000015105">
    <property type="component" value="Chromosome 2D"/>
</dbReference>
<evidence type="ECO:0000313" key="3">
    <source>
        <dbReference type="Proteomes" id="UP000015105"/>
    </source>
</evidence>
<reference evidence="3" key="2">
    <citation type="journal article" date="2017" name="Nat. Plants">
        <title>The Aegilops tauschii genome reveals multiple impacts of transposons.</title>
        <authorList>
            <person name="Zhao G."/>
            <person name="Zou C."/>
            <person name="Li K."/>
            <person name="Wang K."/>
            <person name="Li T."/>
            <person name="Gao L."/>
            <person name="Zhang X."/>
            <person name="Wang H."/>
            <person name="Yang Z."/>
            <person name="Liu X."/>
            <person name="Jiang W."/>
            <person name="Mao L."/>
            <person name="Kong X."/>
            <person name="Jiao Y."/>
            <person name="Jia J."/>
        </authorList>
    </citation>
    <scope>NUCLEOTIDE SEQUENCE [LARGE SCALE GENOMIC DNA]</scope>
    <source>
        <strain evidence="3">cv. AL8/78</strain>
    </source>
</reference>
<name>A0A453BH49_AEGTS</name>